<dbReference type="GO" id="GO:0005886">
    <property type="term" value="C:plasma membrane"/>
    <property type="evidence" value="ECO:0007669"/>
    <property type="project" value="UniProtKB-SubCell"/>
</dbReference>
<proteinExistence type="inferred from homology"/>
<sequence length="527" mass="55454">MRRTGPKEDPVDAPTDQAKGTRRDPGPRSVRLALIPLLLAMLPSSLGTTIVATSMPTIAGELGGTAYLSWAVTSYTLAAAASVPVWGKLGDMYGRKRWLVVAMSVFLTGSLLCGLAQDMAELIAARTVQGLGGGGLAVGVMAVIGELIPPRERGRYQGMITSVMVFSMTVGPLIGGSLTDSVGWRWAFWVNLPLGLLSLALIARLVRVTGQRRKAHIDYVGALLLIVCIVSFVLVVTWGGVEHAWGSATIVSLSLLSAAALAGFVHAQSRALEPVLPPHLFGERNFCLMAALSFTNGFVMFGAVLYLPLYQQAVHGVSATGSGLLLLPMLGALVLASQLSGRTVARTGRYKVLQVTGSAAMLSGTLLLSHVGTGTSRLTAALFMALLGAGMGFLGQNVMTVAQNSVGAHEVGVASAAMTLFRTLGQSVGVAVMGTLFNHRVRDVMSAHTHGTALHRTRLDAESMHRLSAPVRAVYRNAVAQGVQGAFVLASLAAGLALAAALGVREVPLRSTRKQQQHRQRQREQDT</sequence>
<evidence type="ECO:0000256" key="1">
    <source>
        <dbReference type="ARBA" id="ARBA00004651"/>
    </source>
</evidence>
<dbReference type="Pfam" id="PF07690">
    <property type="entry name" value="MFS_1"/>
    <property type="match status" value="1"/>
</dbReference>
<dbReference type="PRINTS" id="PR01036">
    <property type="entry name" value="TCRTETB"/>
</dbReference>
<evidence type="ECO:0000256" key="6">
    <source>
        <dbReference type="ARBA" id="ARBA00022989"/>
    </source>
</evidence>
<comment type="subcellular location">
    <subcellularLocation>
        <location evidence="1">Cell membrane</location>
        <topology evidence="1">Multi-pass membrane protein</topology>
    </subcellularLocation>
</comment>
<dbReference type="Gene3D" id="1.20.1250.20">
    <property type="entry name" value="MFS general substrate transporter like domains"/>
    <property type="match status" value="1"/>
</dbReference>
<feature type="transmembrane region" description="Helical" evidence="9">
    <location>
        <begin position="352"/>
        <end position="372"/>
    </location>
</feature>
<feature type="transmembrane region" description="Helical" evidence="9">
    <location>
        <begin position="485"/>
        <end position="504"/>
    </location>
</feature>
<keyword evidence="6 9" id="KW-1133">Transmembrane helix</keyword>
<accession>A0A5P2B507</accession>
<keyword evidence="7 9" id="KW-0472">Membrane</keyword>
<keyword evidence="4" id="KW-1003">Cell membrane</keyword>
<evidence type="ECO:0000256" key="2">
    <source>
        <dbReference type="ARBA" id="ARBA00007520"/>
    </source>
</evidence>
<feature type="transmembrane region" description="Helical" evidence="9">
    <location>
        <begin position="218"/>
        <end position="238"/>
    </location>
</feature>
<dbReference type="GO" id="GO:0022857">
    <property type="term" value="F:transmembrane transporter activity"/>
    <property type="evidence" value="ECO:0007669"/>
    <property type="project" value="InterPro"/>
</dbReference>
<keyword evidence="3" id="KW-0813">Transport</keyword>
<dbReference type="CDD" id="cd17502">
    <property type="entry name" value="MFS_Azr1_MDR_like"/>
    <property type="match status" value="1"/>
</dbReference>
<evidence type="ECO:0000259" key="10">
    <source>
        <dbReference type="PROSITE" id="PS50850"/>
    </source>
</evidence>
<feature type="transmembrane region" description="Helical" evidence="9">
    <location>
        <begin position="186"/>
        <end position="206"/>
    </location>
</feature>
<dbReference type="EMBL" id="CP029193">
    <property type="protein sequence ID" value="QES25070.1"/>
    <property type="molecule type" value="Genomic_DNA"/>
</dbReference>
<dbReference type="FunFam" id="1.20.1720.10:FF:000004">
    <property type="entry name" value="EmrB/QacA family drug resistance transporter"/>
    <property type="match status" value="1"/>
</dbReference>
<evidence type="ECO:0000313" key="12">
    <source>
        <dbReference type="Proteomes" id="UP000323046"/>
    </source>
</evidence>
<dbReference type="PANTHER" id="PTHR23501:SF197">
    <property type="entry name" value="COMD"/>
    <property type="match status" value="1"/>
</dbReference>
<evidence type="ECO:0000256" key="9">
    <source>
        <dbReference type="SAM" id="Phobius"/>
    </source>
</evidence>
<feature type="transmembrane region" description="Helical" evidence="9">
    <location>
        <begin position="123"/>
        <end position="144"/>
    </location>
</feature>
<organism evidence="11 12">
    <name type="scientific">Streptomyces venezuelae</name>
    <dbReference type="NCBI Taxonomy" id="54571"/>
    <lineage>
        <taxon>Bacteria</taxon>
        <taxon>Bacillati</taxon>
        <taxon>Actinomycetota</taxon>
        <taxon>Actinomycetes</taxon>
        <taxon>Kitasatosporales</taxon>
        <taxon>Streptomycetaceae</taxon>
        <taxon>Streptomyces</taxon>
    </lineage>
</organism>
<reference evidence="11 12" key="1">
    <citation type="submission" date="2018-05" db="EMBL/GenBank/DDBJ databases">
        <title>Streptomyces venezuelae.</title>
        <authorList>
            <person name="Kim W."/>
            <person name="Lee N."/>
            <person name="Cho B.-K."/>
        </authorList>
    </citation>
    <scope>NUCLEOTIDE SEQUENCE [LARGE SCALE GENOMIC DNA]</scope>
    <source>
        <strain evidence="11 12">ATCC 14583</strain>
    </source>
</reference>
<gene>
    <name evidence="11" type="ORF">DEJ47_00070</name>
</gene>
<feature type="transmembrane region" description="Helical" evidence="9">
    <location>
        <begin position="98"/>
        <end position="117"/>
    </location>
</feature>
<feature type="region of interest" description="Disordered" evidence="8">
    <location>
        <begin position="1"/>
        <end position="27"/>
    </location>
</feature>
<evidence type="ECO:0000256" key="7">
    <source>
        <dbReference type="ARBA" id="ARBA00023136"/>
    </source>
</evidence>
<dbReference type="SUPFAM" id="SSF103473">
    <property type="entry name" value="MFS general substrate transporter"/>
    <property type="match status" value="1"/>
</dbReference>
<feature type="transmembrane region" description="Helical" evidence="9">
    <location>
        <begin position="67"/>
        <end position="86"/>
    </location>
</feature>
<evidence type="ECO:0000313" key="11">
    <source>
        <dbReference type="EMBL" id="QES25070.1"/>
    </source>
</evidence>
<feature type="transmembrane region" description="Helical" evidence="9">
    <location>
        <begin position="378"/>
        <end position="399"/>
    </location>
</feature>
<dbReference type="Gene3D" id="1.20.1720.10">
    <property type="entry name" value="Multidrug resistance protein D"/>
    <property type="match status" value="1"/>
</dbReference>
<dbReference type="InterPro" id="IPR004638">
    <property type="entry name" value="EmrB-like"/>
</dbReference>
<dbReference type="Proteomes" id="UP000323046">
    <property type="component" value="Chromosome"/>
</dbReference>
<evidence type="ECO:0000256" key="3">
    <source>
        <dbReference type="ARBA" id="ARBA00022448"/>
    </source>
</evidence>
<evidence type="ECO:0000256" key="8">
    <source>
        <dbReference type="SAM" id="MobiDB-lite"/>
    </source>
</evidence>
<dbReference type="InterPro" id="IPR020846">
    <property type="entry name" value="MFS_dom"/>
</dbReference>
<evidence type="ECO:0000256" key="5">
    <source>
        <dbReference type="ARBA" id="ARBA00022692"/>
    </source>
</evidence>
<feature type="transmembrane region" description="Helical" evidence="9">
    <location>
        <begin position="319"/>
        <end position="340"/>
    </location>
</feature>
<dbReference type="AlphaFoldDB" id="A0A5P2B507"/>
<dbReference type="NCBIfam" id="TIGR00711">
    <property type="entry name" value="efflux_EmrB"/>
    <property type="match status" value="1"/>
</dbReference>
<name>A0A5P2B507_STRVZ</name>
<feature type="compositionally biased region" description="Basic and acidic residues" evidence="8">
    <location>
        <begin position="1"/>
        <end position="10"/>
    </location>
</feature>
<feature type="transmembrane region" description="Helical" evidence="9">
    <location>
        <begin position="32"/>
        <end position="55"/>
    </location>
</feature>
<dbReference type="InterPro" id="IPR036259">
    <property type="entry name" value="MFS_trans_sf"/>
</dbReference>
<feature type="transmembrane region" description="Helical" evidence="9">
    <location>
        <begin position="156"/>
        <end position="174"/>
    </location>
</feature>
<comment type="similarity">
    <text evidence="2">Belongs to the major facilitator superfamily. TCR/Tet family.</text>
</comment>
<dbReference type="PANTHER" id="PTHR23501">
    <property type="entry name" value="MAJOR FACILITATOR SUPERFAMILY"/>
    <property type="match status" value="1"/>
</dbReference>
<feature type="transmembrane region" description="Helical" evidence="9">
    <location>
        <begin position="244"/>
        <end position="265"/>
    </location>
</feature>
<feature type="transmembrane region" description="Helical" evidence="9">
    <location>
        <begin position="286"/>
        <end position="307"/>
    </location>
</feature>
<dbReference type="InterPro" id="IPR011701">
    <property type="entry name" value="MFS"/>
</dbReference>
<protein>
    <submittedName>
        <fullName evidence="11">MFS transporter</fullName>
    </submittedName>
</protein>
<dbReference type="OrthoDB" id="9812221at2"/>
<keyword evidence="12" id="KW-1185">Reference proteome</keyword>
<feature type="domain" description="Major facilitator superfamily (MFS) profile" evidence="10">
    <location>
        <begin position="33"/>
        <end position="508"/>
    </location>
</feature>
<keyword evidence="5 9" id="KW-0812">Transmembrane</keyword>
<dbReference type="PROSITE" id="PS50850">
    <property type="entry name" value="MFS"/>
    <property type="match status" value="1"/>
</dbReference>
<evidence type="ECO:0000256" key="4">
    <source>
        <dbReference type="ARBA" id="ARBA00022475"/>
    </source>
</evidence>